<dbReference type="RefSeq" id="WP_089305499.1">
    <property type="nucleotide sequence ID" value="NZ_FZOO01000004.1"/>
</dbReference>
<keyword evidence="2" id="KW-0378">Hydrolase</keyword>
<organism evidence="3 4">
    <name type="scientific">Geodermatophilus pulveris</name>
    <dbReference type="NCBI Taxonomy" id="1564159"/>
    <lineage>
        <taxon>Bacteria</taxon>
        <taxon>Bacillati</taxon>
        <taxon>Actinomycetota</taxon>
        <taxon>Actinomycetes</taxon>
        <taxon>Geodermatophilales</taxon>
        <taxon>Geodermatophilaceae</taxon>
        <taxon>Geodermatophilus</taxon>
    </lineage>
</organism>
<keyword evidence="4" id="KW-1185">Reference proteome</keyword>
<dbReference type="AlphaFoldDB" id="A0A239EQ31"/>
<reference evidence="4" key="1">
    <citation type="submission" date="2017-06" db="EMBL/GenBank/DDBJ databases">
        <authorList>
            <person name="Varghese N."/>
            <person name="Submissions S."/>
        </authorList>
    </citation>
    <scope>NUCLEOTIDE SEQUENCE [LARGE SCALE GENOMIC DNA]</scope>
    <source>
        <strain evidence="4">DSM 46839</strain>
    </source>
</reference>
<evidence type="ECO:0000256" key="2">
    <source>
        <dbReference type="ARBA" id="ARBA00022801"/>
    </source>
</evidence>
<comment type="similarity">
    <text evidence="1">Belongs to the peptidase S33 family.</text>
</comment>
<dbReference type="EMBL" id="FZOO01000004">
    <property type="protein sequence ID" value="SNS46358.1"/>
    <property type="molecule type" value="Genomic_DNA"/>
</dbReference>
<dbReference type="Proteomes" id="UP000198373">
    <property type="component" value="Unassembled WGS sequence"/>
</dbReference>
<dbReference type="SUPFAM" id="SSF53474">
    <property type="entry name" value="alpha/beta-Hydrolases"/>
    <property type="match status" value="1"/>
</dbReference>
<dbReference type="OrthoDB" id="27092at2"/>
<dbReference type="Gene3D" id="3.40.50.1820">
    <property type="entry name" value="alpha/beta hydrolase"/>
    <property type="match status" value="1"/>
</dbReference>
<dbReference type="GO" id="GO:0004301">
    <property type="term" value="F:epoxide hydrolase activity"/>
    <property type="evidence" value="ECO:0007669"/>
    <property type="project" value="TreeGrafter"/>
</dbReference>
<evidence type="ECO:0000313" key="4">
    <source>
        <dbReference type="Proteomes" id="UP000198373"/>
    </source>
</evidence>
<proteinExistence type="inferred from homology"/>
<dbReference type="InterPro" id="IPR029058">
    <property type="entry name" value="AB_hydrolase_fold"/>
</dbReference>
<evidence type="ECO:0000256" key="1">
    <source>
        <dbReference type="ARBA" id="ARBA00010088"/>
    </source>
</evidence>
<evidence type="ECO:0000313" key="3">
    <source>
        <dbReference type="EMBL" id="SNS46358.1"/>
    </source>
</evidence>
<evidence type="ECO:0008006" key="5">
    <source>
        <dbReference type="Google" id="ProtNLM"/>
    </source>
</evidence>
<dbReference type="GO" id="GO:0097176">
    <property type="term" value="P:epoxide metabolic process"/>
    <property type="evidence" value="ECO:0007669"/>
    <property type="project" value="TreeGrafter"/>
</dbReference>
<protein>
    <recommendedName>
        <fullName evidence="5">Epoxide hydrolase</fullName>
    </recommendedName>
</protein>
<accession>A0A239EQ31</accession>
<gene>
    <name evidence="3" type="ORF">SAMN06893096_104229</name>
</gene>
<dbReference type="PANTHER" id="PTHR21661:SF35">
    <property type="entry name" value="EPOXIDE HYDROLASE"/>
    <property type="match status" value="1"/>
</dbReference>
<sequence length="120" mass="13480">MAAWVLEKSHRWTDGDLEQVYALDDLLTDLTVHWVTGTIGSSIRLYAETARSTSAARADMFPTPREWVERSYAVTSWTELPGGGHFLEWEVPELVVADVRTFFRGLREAARPAGEALASR</sequence>
<name>A0A239EQ31_9ACTN</name>
<dbReference type="PANTHER" id="PTHR21661">
    <property type="entry name" value="EPOXIDE HYDROLASE 1-RELATED"/>
    <property type="match status" value="1"/>
</dbReference>